<evidence type="ECO:0000313" key="3">
    <source>
        <dbReference type="EMBL" id="ANY16112.1"/>
    </source>
</evidence>
<evidence type="ECO:0000313" key="5">
    <source>
        <dbReference type="Proteomes" id="UP000053096"/>
    </source>
</evidence>
<evidence type="ECO:0000313" key="4">
    <source>
        <dbReference type="EMBL" id="CUJ10324.1"/>
    </source>
</evidence>
<dbReference type="Gene3D" id="3.40.1080.10">
    <property type="entry name" value="Glutaconate Coenzyme A-transferase"/>
    <property type="match status" value="1"/>
</dbReference>
<dbReference type="Proteomes" id="UP000053096">
    <property type="component" value="Unassembled WGS sequence"/>
</dbReference>
<dbReference type="PANTHER" id="PTHR13707">
    <property type="entry name" value="KETOACID-COENZYME A TRANSFERASE"/>
    <property type="match status" value="1"/>
</dbReference>
<accession>A0A0M7HL38</accession>
<dbReference type="SMART" id="SM00882">
    <property type="entry name" value="CoA_trans"/>
    <property type="match status" value="1"/>
</dbReference>
<comment type="similarity">
    <text evidence="1">Belongs to the 3-oxoacid CoA-transferase subunit A family.</text>
</comment>
<keyword evidence="6" id="KW-1185">Reference proteome</keyword>
<dbReference type="RefSeq" id="WP_043208152.1">
    <property type="nucleotide sequence ID" value="NZ_CAJGUP010000033.1"/>
</dbReference>
<dbReference type="SUPFAM" id="SSF100950">
    <property type="entry name" value="NagB/RpiA/CoA transferase-like"/>
    <property type="match status" value="1"/>
</dbReference>
<dbReference type="InterPro" id="IPR004165">
    <property type="entry name" value="CoA_trans_fam_I"/>
</dbReference>
<gene>
    <name evidence="4" type="primary">pcaI_2</name>
    <name evidence="3" type="ORF">BBN53_09505</name>
    <name evidence="4" type="ORF">ERS370011_03769</name>
</gene>
<organism evidence="4 5">
    <name type="scientific">Bordetella pseudohinzii</name>
    <dbReference type="NCBI Taxonomy" id="1331258"/>
    <lineage>
        <taxon>Bacteria</taxon>
        <taxon>Pseudomonadati</taxon>
        <taxon>Pseudomonadota</taxon>
        <taxon>Betaproteobacteria</taxon>
        <taxon>Burkholderiales</taxon>
        <taxon>Alcaligenaceae</taxon>
        <taxon>Bordetella</taxon>
    </lineage>
</organism>
<name>A0A0J6EVL2_9BORD</name>
<keyword evidence="2 4" id="KW-0808">Transferase</keyword>
<dbReference type="InterPro" id="IPR012792">
    <property type="entry name" value="3-oxoacid_CoA-transf_A"/>
</dbReference>
<protein>
    <submittedName>
        <fullName evidence="3 4">3-oxoadipate CoA-transferase</fullName>
        <ecNumber evidence="4">2.8.3.6</ecNumber>
    </submittedName>
</protein>
<dbReference type="EC" id="2.8.3.6" evidence="4"/>
<proteinExistence type="inferred from homology"/>
<evidence type="ECO:0000256" key="2">
    <source>
        <dbReference type="ARBA" id="ARBA00022679"/>
    </source>
</evidence>
<dbReference type="GO" id="GO:0047569">
    <property type="term" value="F:3-oxoadipate CoA-transferase activity"/>
    <property type="evidence" value="ECO:0007669"/>
    <property type="project" value="UniProtKB-EC"/>
</dbReference>
<dbReference type="OrthoDB" id="9777193at2"/>
<evidence type="ECO:0000256" key="1">
    <source>
        <dbReference type="ARBA" id="ARBA00005612"/>
    </source>
</evidence>
<dbReference type="PANTHER" id="PTHR13707:SF60">
    <property type="entry name" value="ACETATE COA-TRANSFERASE SUBUNIT ALPHA"/>
    <property type="match status" value="1"/>
</dbReference>
<dbReference type="Proteomes" id="UP000092950">
    <property type="component" value="Chromosome"/>
</dbReference>
<evidence type="ECO:0000313" key="6">
    <source>
        <dbReference type="Proteomes" id="UP000092950"/>
    </source>
</evidence>
<dbReference type="EMBL" id="CYTV01000015">
    <property type="protein sequence ID" value="CUJ10324.1"/>
    <property type="molecule type" value="Genomic_DNA"/>
</dbReference>
<accession>A0A0J6EVL2</accession>
<dbReference type="NCBIfam" id="TIGR02429">
    <property type="entry name" value="pcaI_scoA_fam"/>
    <property type="match status" value="1"/>
</dbReference>
<reference evidence="4 5" key="1">
    <citation type="submission" date="2015-09" db="EMBL/GenBank/DDBJ databases">
        <authorList>
            <person name="Jackson K.R."/>
            <person name="Lunt B.L."/>
            <person name="Fisher J.N.B."/>
            <person name="Gardner A.V."/>
            <person name="Bailey M.E."/>
            <person name="Deus L.M."/>
            <person name="Earl A.S."/>
            <person name="Gibby P.D."/>
            <person name="Hartmann K.A."/>
            <person name="Liu J.E."/>
            <person name="Manci A.M."/>
            <person name="Nielsen D.A."/>
            <person name="Solomon M.B."/>
            <person name="Breakwell D.P."/>
            <person name="Burnett S.H."/>
            <person name="Grose J.H."/>
        </authorList>
    </citation>
    <scope>NUCLEOTIDE SEQUENCE [LARGE SCALE GENOMIC DNA]</scope>
    <source>
        <strain evidence="4 5">2789STDY5608636</strain>
    </source>
</reference>
<reference evidence="3 6" key="2">
    <citation type="submission" date="2016-07" db="EMBL/GenBank/DDBJ databases">
        <title>Complete genome sequences of Bordetella pseudohinzii.</title>
        <authorList>
            <person name="Spilker T."/>
            <person name="Darrah R."/>
            <person name="LiPuma J.J."/>
        </authorList>
    </citation>
    <scope>NUCLEOTIDE SEQUENCE [LARGE SCALE GENOMIC DNA]</scope>
    <source>
        <strain evidence="3 6">HI4681</strain>
    </source>
</reference>
<sequence length="230" mass="24084">MLDKTVESLAAAVAGVQDGAVILIGGFGASGVPTELVCALLDQGARELTIVNNNAGNGERGLSELVRAGRVRKMICSFARSSDRKNPNAAAFAQAYRAGKVELECVPQGTMAERMRAAGAGLGPFFTPTAYGTPLARGKETRVIDGVGYVLESPLKGDFAFVKARTADRWGNLVYRYAGRNFAPVMCMAAATTVAQVDEIVELGGIAPEHVMTPGIFVKRVVQVGAGHGL</sequence>
<dbReference type="Pfam" id="PF01144">
    <property type="entry name" value="CoA_trans"/>
    <property type="match status" value="1"/>
</dbReference>
<dbReference type="InterPro" id="IPR004163">
    <property type="entry name" value="CoA_transf_BS"/>
</dbReference>
<dbReference type="EMBL" id="CP016440">
    <property type="protein sequence ID" value="ANY16112.1"/>
    <property type="molecule type" value="Genomic_DNA"/>
</dbReference>
<dbReference type="AlphaFoldDB" id="A0A0J6EVL2"/>
<dbReference type="PROSITE" id="PS01273">
    <property type="entry name" value="COA_TRANSF_1"/>
    <property type="match status" value="1"/>
</dbReference>
<dbReference type="InterPro" id="IPR037171">
    <property type="entry name" value="NagB/RpiA_transferase-like"/>
</dbReference>
<dbReference type="KEGG" id="bpdz:BBN53_09505"/>